<dbReference type="RefSeq" id="XP_016220211.1">
    <property type="nucleotide sequence ID" value="XM_016373300.1"/>
</dbReference>
<gene>
    <name evidence="5" type="ORF">PV10_08303</name>
</gene>
<dbReference type="Proteomes" id="UP000054302">
    <property type="component" value="Unassembled WGS sequence"/>
</dbReference>
<comment type="similarity">
    <text evidence="1">Belongs to the beta-lactamase family.</text>
</comment>
<evidence type="ECO:0000313" key="6">
    <source>
        <dbReference type="Proteomes" id="UP000054302"/>
    </source>
</evidence>
<keyword evidence="2" id="KW-0732">Signal</keyword>
<evidence type="ECO:0000313" key="5">
    <source>
        <dbReference type="EMBL" id="KIV88637.1"/>
    </source>
</evidence>
<proteinExistence type="inferred from homology"/>
<dbReference type="HOGENOM" id="CLU_019706_1_0_1"/>
<dbReference type="Pfam" id="PF00144">
    <property type="entry name" value="Beta-lactamase"/>
    <property type="match status" value="1"/>
</dbReference>
<dbReference type="EMBL" id="KN847525">
    <property type="protein sequence ID" value="KIV88637.1"/>
    <property type="molecule type" value="Genomic_DNA"/>
</dbReference>
<dbReference type="PANTHER" id="PTHR22935">
    <property type="entry name" value="PENICILLIN-BINDING PROTEIN"/>
    <property type="match status" value="1"/>
</dbReference>
<evidence type="ECO:0000256" key="2">
    <source>
        <dbReference type="SAM" id="SignalP"/>
    </source>
</evidence>
<feature type="chain" id="PRO_5002247442" evidence="2">
    <location>
        <begin position="23"/>
        <end position="578"/>
    </location>
</feature>
<dbReference type="VEuPathDB" id="FungiDB:PV10_08303"/>
<dbReference type="GeneID" id="27326148"/>
<reference evidence="5 6" key="1">
    <citation type="submission" date="2015-01" db="EMBL/GenBank/DDBJ databases">
        <title>The Genome Sequence of Exophiala mesophila CBS40295.</title>
        <authorList>
            <consortium name="The Broad Institute Genomics Platform"/>
            <person name="Cuomo C."/>
            <person name="de Hoog S."/>
            <person name="Gorbushina A."/>
            <person name="Stielow B."/>
            <person name="Teixiera M."/>
            <person name="Abouelleil A."/>
            <person name="Chapman S.B."/>
            <person name="Priest M."/>
            <person name="Young S.K."/>
            <person name="Wortman J."/>
            <person name="Nusbaum C."/>
            <person name="Birren B."/>
        </authorList>
    </citation>
    <scope>NUCLEOTIDE SEQUENCE [LARGE SCALE GENOMIC DNA]</scope>
    <source>
        <strain evidence="5 6">CBS 40295</strain>
    </source>
</reference>
<dbReference type="Gene3D" id="3.40.710.10">
    <property type="entry name" value="DD-peptidase/beta-lactamase superfamily"/>
    <property type="match status" value="1"/>
</dbReference>
<dbReference type="OMA" id="WEIFRTD"/>
<evidence type="ECO:0000256" key="1">
    <source>
        <dbReference type="ARBA" id="ARBA00038473"/>
    </source>
</evidence>
<dbReference type="InterPro" id="IPR001466">
    <property type="entry name" value="Beta-lactam-related"/>
</dbReference>
<dbReference type="Pfam" id="PF26335">
    <property type="entry name" value="ARB_00930_C"/>
    <property type="match status" value="1"/>
</dbReference>
<feature type="signal peptide" evidence="2">
    <location>
        <begin position="1"/>
        <end position="22"/>
    </location>
</feature>
<dbReference type="InterPro" id="IPR012338">
    <property type="entry name" value="Beta-lactam/transpept-like"/>
</dbReference>
<keyword evidence="6" id="KW-1185">Reference proteome</keyword>
<evidence type="ECO:0000259" key="3">
    <source>
        <dbReference type="Pfam" id="PF00144"/>
    </source>
</evidence>
<evidence type="ECO:0000259" key="4">
    <source>
        <dbReference type="Pfam" id="PF26335"/>
    </source>
</evidence>
<sequence>MGYSLNRAFFLLLLSTLSLVNATCHVHTPAYPSPNYTNPSADFRKALDSITDAIRAVANDQTFNTSSFSIEITSESSTLYTAYHTAQVKDSSRPGAEVINGDSAYRIASISKTFTVLGLLYQHAAGNLSLDESVATYLPDLVSSHQHVLPWEDITLRTLASQLSGLPRDFSQGDLVQGLPNPLEYGFPPVNLSGLPHCNAFGNYTPCKPIDLYTWLSSSTPVFAPKYKSTYSNIAFDLLGLVLANVTSSSFEDYIHTAILDPLNMTLSSFTPPPDSFAVLPKDNRGFWDVDLGVDNPTGGLYVSASDMSKYLRYILTHYNGITNALNWFQPVSFTQGISSYYGIPWETFRTDKILPDSRRPVTFYTKGGGLPGYSTLILLVPEYALGITILTAGNPGFVPPLNNIVTTKLIPAADKLAQEQAQHRYTGTYHSHNINTTLAISHDSARGLMVSNFISNGTDTLSFVINSPLVGTANVSLQLIPTGLYHDEKTKHGEIFTAVFDVITPNSETSGNIWDDFCINDVSPAMYAGKRLGEVIFWDLDPETGKYSGVQMPAFRVWLHRQGDKESDSETMLVQDL</sequence>
<name>A0A0D1Z1J2_EXOME</name>
<feature type="domain" description="Beta-lactamase-related" evidence="3">
    <location>
        <begin position="98"/>
        <end position="397"/>
    </location>
</feature>
<feature type="domain" description="Beta-lactamase-like ARB-00930-like C-terminal" evidence="4">
    <location>
        <begin position="418"/>
        <end position="563"/>
    </location>
</feature>
<dbReference type="STRING" id="212818.A0A0D1Z1J2"/>
<organism evidence="5 6">
    <name type="scientific">Exophiala mesophila</name>
    <name type="common">Black yeast-like fungus</name>
    <dbReference type="NCBI Taxonomy" id="212818"/>
    <lineage>
        <taxon>Eukaryota</taxon>
        <taxon>Fungi</taxon>
        <taxon>Dikarya</taxon>
        <taxon>Ascomycota</taxon>
        <taxon>Pezizomycotina</taxon>
        <taxon>Eurotiomycetes</taxon>
        <taxon>Chaetothyriomycetidae</taxon>
        <taxon>Chaetothyriales</taxon>
        <taxon>Herpotrichiellaceae</taxon>
        <taxon>Exophiala</taxon>
    </lineage>
</organism>
<accession>A0A0D1Z1J2</accession>
<protein>
    <submittedName>
        <fullName evidence="5">Uncharacterized protein</fullName>
    </submittedName>
</protein>
<dbReference type="InterPro" id="IPR051478">
    <property type="entry name" value="Beta-lactamase-like_AB/R"/>
</dbReference>
<dbReference type="PANTHER" id="PTHR22935:SF95">
    <property type="entry name" value="BETA-LACTAMASE-LIKE 1-RELATED"/>
    <property type="match status" value="1"/>
</dbReference>
<dbReference type="InterPro" id="IPR058664">
    <property type="entry name" value="ARB_00930-like_C"/>
</dbReference>
<dbReference type="AlphaFoldDB" id="A0A0D1Z1J2"/>
<dbReference type="OrthoDB" id="10250282at2759"/>
<dbReference type="SUPFAM" id="SSF56601">
    <property type="entry name" value="beta-lactamase/transpeptidase-like"/>
    <property type="match status" value="1"/>
</dbReference>